<dbReference type="Proteomes" id="UP000231553">
    <property type="component" value="Unassembled WGS sequence"/>
</dbReference>
<evidence type="ECO:0000313" key="5">
    <source>
        <dbReference type="EMBL" id="PJE35346.1"/>
    </source>
</evidence>
<comment type="caution">
    <text evidence="5">The sequence shown here is derived from an EMBL/GenBank/DDBJ whole genome shotgun (WGS) entry which is preliminary data.</text>
</comment>
<name>A0A2M8IXT8_9RHOB</name>
<dbReference type="OrthoDB" id="2356263at2"/>
<feature type="chain" id="PRO_5014825002" description="HTH tetR-type domain-containing protein" evidence="3">
    <location>
        <begin position="22"/>
        <end position="262"/>
    </location>
</feature>
<gene>
    <name evidence="5" type="ORF">CVM52_17625</name>
</gene>
<dbReference type="AlphaFoldDB" id="A0A2M8IXT8"/>
<feature type="DNA-binding region" description="H-T-H motif" evidence="2">
    <location>
        <begin position="63"/>
        <end position="82"/>
    </location>
</feature>
<keyword evidence="6" id="KW-1185">Reference proteome</keyword>
<feature type="domain" description="HTH tetR-type" evidence="4">
    <location>
        <begin position="39"/>
        <end position="100"/>
    </location>
</feature>
<evidence type="ECO:0000256" key="2">
    <source>
        <dbReference type="PROSITE-ProRule" id="PRU00335"/>
    </source>
</evidence>
<keyword evidence="3" id="KW-0732">Signal</keyword>
<accession>A0A2M8IXT8</accession>
<dbReference type="PROSITE" id="PS50977">
    <property type="entry name" value="HTH_TETR_2"/>
    <property type="match status" value="1"/>
</dbReference>
<evidence type="ECO:0000259" key="4">
    <source>
        <dbReference type="PROSITE" id="PS50977"/>
    </source>
</evidence>
<sequence>MRLQFFKRCIILLLCPLRSLAEWNPKMAGPDQDQLRKGERTRRRLKKTALRLFAQRGLENVSIRDIQAAAGQKNNGSITYYFASRDALIREIVADVAAVLDQDNNRRLDALEARGGPTSVREVAEILLPIVRRGEKDEQNDLDQLLFFTSVMISRRDLLFEATADADRATRRCFHHILRLAPEMPKEIINQRLHLMLLFALSAGASMESGKDGRRNLSSLWDRASAEHNLADIMAGMITAPVSAKTLAAAGAPASDQPDRGD</sequence>
<dbReference type="EMBL" id="PGTB01000097">
    <property type="protein sequence ID" value="PJE35346.1"/>
    <property type="molecule type" value="Genomic_DNA"/>
</dbReference>
<keyword evidence="1 2" id="KW-0238">DNA-binding</keyword>
<dbReference type="GO" id="GO:0003677">
    <property type="term" value="F:DNA binding"/>
    <property type="evidence" value="ECO:0007669"/>
    <property type="project" value="UniProtKB-UniRule"/>
</dbReference>
<evidence type="ECO:0000313" key="6">
    <source>
        <dbReference type="Proteomes" id="UP000231553"/>
    </source>
</evidence>
<dbReference type="Pfam" id="PF00440">
    <property type="entry name" value="TetR_N"/>
    <property type="match status" value="1"/>
</dbReference>
<evidence type="ECO:0000256" key="1">
    <source>
        <dbReference type="ARBA" id="ARBA00023125"/>
    </source>
</evidence>
<evidence type="ECO:0000256" key="3">
    <source>
        <dbReference type="SAM" id="SignalP"/>
    </source>
</evidence>
<dbReference type="Gene3D" id="1.10.357.10">
    <property type="entry name" value="Tetracycline Repressor, domain 2"/>
    <property type="match status" value="1"/>
</dbReference>
<dbReference type="InterPro" id="IPR009057">
    <property type="entry name" value="Homeodomain-like_sf"/>
</dbReference>
<reference evidence="5 6" key="1">
    <citation type="journal article" date="2018" name="Int. J. Syst. Evol. Microbiol.">
        <title>Pseudooceanicola lipolyticus sp. nov., a marine alphaproteobacterium, reclassification of Oceanicola flagellatus as Pseudooceanicola flagellatus comb. nov. and emended description of the genus Pseudooceanicola.</title>
        <authorList>
            <person name="Huang M.-M."/>
            <person name="Guo L.-L."/>
            <person name="Wu Y.-H."/>
            <person name="Lai Q.-L."/>
            <person name="Shao Z.-Z."/>
            <person name="Wang C.-S."/>
            <person name="Wu M."/>
            <person name="Xu X.-W."/>
        </authorList>
    </citation>
    <scope>NUCLEOTIDE SEQUENCE [LARGE SCALE GENOMIC DNA]</scope>
    <source>
        <strain evidence="5 6">157</strain>
    </source>
</reference>
<feature type="signal peptide" evidence="3">
    <location>
        <begin position="1"/>
        <end position="21"/>
    </location>
</feature>
<organism evidence="5 6">
    <name type="scientific">Pseudooceanicola lipolyticus</name>
    <dbReference type="NCBI Taxonomy" id="2029104"/>
    <lineage>
        <taxon>Bacteria</taxon>
        <taxon>Pseudomonadati</taxon>
        <taxon>Pseudomonadota</taxon>
        <taxon>Alphaproteobacteria</taxon>
        <taxon>Rhodobacterales</taxon>
        <taxon>Paracoccaceae</taxon>
        <taxon>Pseudooceanicola</taxon>
    </lineage>
</organism>
<dbReference type="InterPro" id="IPR001647">
    <property type="entry name" value="HTH_TetR"/>
</dbReference>
<dbReference type="SUPFAM" id="SSF46689">
    <property type="entry name" value="Homeodomain-like"/>
    <property type="match status" value="1"/>
</dbReference>
<proteinExistence type="predicted"/>
<protein>
    <recommendedName>
        <fullName evidence="4">HTH tetR-type domain-containing protein</fullName>
    </recommendedName>
</protein>